<dbReference type="Proteomes" id="UP000288805">
    <property type="component" value="Unassembled WGS sequence"/>
</dbReference>
<proteinExistence type="predicted"/>
<protein>
    <submittedName>
        <fullName evidence="1">Uncharacterized protein</fullName>
    </submittedName>
</protein>
<gene>
    <name evidence="1" type="ORF">CK203_097664</name>
</gene>
<name>A0A438D6P7_VITVI</name>
<evidence type="ECO:0000313" key="2">
    <source>
        <dbReference type="Proteomes" id="UP000288805"/>
    </source>
</evidence>
<comment type="caution">
    <text evidence="1">The sequence shown here is derived from an EMBL/GenBank/DDBJ whole genome shotgun (WGS) entry which is preliminary data.</text>
</comment>
<organism evidence="1 2">
    <name type="scientific">Vitis vinifera</name>
    <name type="common">Grape</name>
    <dbReference type="NCBI Taxonomy" id="29760"/>
    <lineage>
        <taxon>Eukaryota</taxon>
        <taxon>Viridiplantae</taxon>
        <taxon>Streptophyta</taxon>
        <taxon>Embryophyta</taxon>
        <taxon>Tracheophyta</taxon>
        <taxon>Spermatophyta</taxon>
        <taxon>Magnoliopsida</taxon>
        <taxon>eudicotyledons</taxon>
        <taxon>Gunneridae</taxon>
        <taxon>Pentapetalae</taxon>
        <taxon>rosids</taxon>
        <taxon>Vitales</taxon>
        <taxon>Vitaceae</taxon>
        <taxon>Viteae</taxon>
        <taxon>Vitis</taxon>
    </lineage>
</organism>
<evidence type="ECO:0000313" key="1">
    <source>
        <dbReference type="EMBL" id="RVW31188.1"/>
    </source>
</evidence>
<sequence>MDEIHERDRYSDFMLAILRGSTGGVLVFWDNRVLELINMKVGVSSISSWFKNYEDGFVWMFIRV</sequence>
<dbReference type="AlphaFoldDB" id="A0A438D6P7"/>
<dbReference type="EMBL" id="QGNW01001765">
    <property type="protein sequence ID" value="RVW31188.1"/>
    <property type="molecule type" value="Genomic_DNA"/>
</dbReference>
<reference evidence="1 2" key="1">
    <citation type="journal article" date="2018" name="PLoS Genet.">
        <title>Population sequencing reveals clonal diversity and ancestral inbreeding in the grapevine cultivar Chardonnay.</title>
        <authorList>
            <person name="Roach M.J."/>
            <person name="Johnson D.L."/>
            <person name="Bohlmann J."/>
            <person name="van Vuuren H.J."/>
            <person name="Jones S.J."/>
            <person name="Pretorius I.S."/>
            <person name="Schmidt S.A."/>
            <person name="Borneman A.R."/>
        </authorList>
    </citation>
    <scope>NUCLEOTIDE SEQUENCE [LARGE SCALE GENOMIC DNA]</scope>
    <source>
        <strain evidence="2">cv. Chardonnay</strain>
        <tissue evidence="1">Leaf</tissue>
    </source>
</reference>
<accession>A0A438D6P7</accession>